<feature type="non-terminal residue" evidence="6">
    <location>
        <position position="1"/>
    </location>
</feature>
<dbReference type="OMA" id="FHEKSHE"/>
<dbReference type="InterPro" id="IPR036236">
    <property type="entry name" value="Znf_C2H2_sf"/>
</dbReference>
<dbReference type="SMART" id="SM00355">
    <property type="entry name" value="ZnF_C2H2"/>
    <property type="match status" value="14"/>
</dbReference>
<dbReference type="Gene3D" id="3.30.160.60">
    <property type="entry name" value="Classic Zinc Finger"/>
    <property type="match status" value="5"/>
</dbReference>
<keyword evidence="3" id="KW-0863">Zinc-finger</keyword>
<name>N6TQG7_DENPD</name>
<dbReference type="FunFam" id="3.30.160.60:FF:000736">
    <property type="entry name" value="Zinc finger protein 423"/>
    <property type="match status" value="1"/>
</dbReference>
<protein>
    <submittedName>
        <fullName evidence="6">Uncharacterized protein</fullName>
    </submittedName>
</protein>
<evidence type="ECO:0000256" key="4">
    <source>
        <dbReference type="ARBA" id="ARBA00022833"/>
    </source>
</evidence>
<feature type="compositionally biased region" description="Polar residues" evidence="5">
    <location>
        <begin position="22"/>
        <end position="36"/>
    </location>
</feature>
<organism evidence="6">
    <name type="scientific">Dendroctonus ponderosae</name>
    <name type="common">Mountain pine beetle</name>
    <dbReference type="NCBI Taxonomy" id="77166"/>
    <lineage>
        <taxon>Eukaryota</taxon>
        <taxon>Metazoa</taxon>
        <taxon>Ecdysozoa</taxon>
        <taxon>Arthropoda</taxon>
        <taxon>Hexapoda</taxon>
        <taxon>Insecta</taxon>
        <taxon>Pterygota</taxon>
        <taxon>Neoptera</taxon>
        <taxon>Endopterygota</taxon>
        <taxon>Coleoptera</taxon>
        <taxon>Polyphaga</taxon>
        <taxon>Cucujiformia</taxon>
        <taxon>Curculionidae</taxon>
        <taxon>Scolytinae</taxon>
        <taxon>Dendroctonus</taxon>
    </lineage>
</organism>
<keyword evidence="1" id="KW-0479">Metal-binding</keyword>
<feature type="compositionally biased region" description="Basic and acidic residues" evidence="5">
    <location>
        <begin position="70"/>
        <end position="79"/>
    </location>
</feature>
<reference evidence="6" key="1">
    <citation type="journal article" date="2013" name="Genome Biol.">
        <title>Draft genome of the mountain pine beetle, Dendroctonus ponderosae Hopkins, a major forest pest.</title>
        <authorList>
            <person name="Keeling C.I."/>
            <person name="Yuen M.M."/>
            <person name="Liao N.Y."/>
            <person name="Docking T.R."/>
            <person name="Chan S.K."/>
            <person name="Taylor G.A."/>
            <person name="Palmquist D.L."/>
            <person name="Jackman S.D."/>
            <person name="Nguyen A."/>
            <person name="Li M."/>
            <person name="Henderson H."/>
            <person name="Janes J.K."/>
            <person name="Zhao Y."/>
            <person name="Pandoh P."/>
            <person name="Moore R."/>
            <person name="Sperling F.A."/>
            <person name="Huber D.P."/>
            <person name="Birol I."/>
            <person name="Jones S.J."/>
            <person name="Bohlmann J."/>
        </authorList>
    </citation>
    <scope>NUCLEOTIDE SEQUENCE</scope>
</reference>
<proteinExistence type="predicted"/>
<accession>N6TQG7</accession>
<dbReference type="AlphaFoldDB" id="N6TQG7"/>
<keyword evidence="4" id="KW-0862">Zinc</keyword>
<dbReference type="PANTHER" id="PTHR24379:SF121">
    <property type="entry name" value="C2H2-TYPE DOMAIN-CONTAINING PROTEIN"/>
    <property type="match status" value="1"/>
</dbReference>
<keyword evidence="2" id="KW-0677">Repeat</keyword>
<feature type="compositionally biased region" description="Polar residues" evidence="5">
    <location>
        <begin position="43"/>
        <end position="61"/>
    </location>
</feature>
<evidence type="ECO:0000256" key="2">
    <source>
        <dbReference type="ARBA" id="ARBA00022737"/>
    </source>
</evidence>
<dbReference type="PANTHER" id="PTHR24379">
    <property type="entry name" value="KRAB AND ZINC FINGER DOMAIN-CONTAINING"/>
    <property type="match status" value="1"/>
</dbReference>
<dbReference type="PROSITE" id="PS50157">
    <property type="entry name" value="ZINC_FINGER_C2H2_2"/>
    <property type="match status" value="9"/>
</dbReference>
<dbReference type="GO" id="GO:0008270">
    <property type="term" value="F:zinc ion binding"/>
    <property type="evidence" value="ECO:0007669"/>
    <property type="project" value="UniProtKB-KW"/>
</dbReference>
<feature type="region of interest" description="Disordered" evidence="5">
    <location>
        <begin position="21"/>
        <end position="95"/>
    </location>
</feature>
<dbReference type="EMBL" id="KB740562">
    <property type="protein sequence ID" value="ENN80298.1"/>
    <property type="molecule type" value="Genomic_DNA"/>
</dbReference>
<evidence type="ECO:0000256" key="3">
    <source>
        <dbReference type="ARBA" id="ARBA00022771"/>
    </source>
</evidence>
<dbReference type="InterPro" id="IPR013087">
    <property type="entry name" value="Znf_C2H2_type"/>
</dbReference>
<dbReference type="Pfam" id="PF00096">
    <property type="entry name" value="zf-C2H2"/>
    <property type="match status" value="3"/>
</dbReference>
<dbReference type="HOGENOM" id="CLU_360279_0_0_1"/>
<dbReference type="SUPFAM" id="SSF57667">
    <property type="entry name" value="beta-beta-alpha zinc fingers"/>
    <property type="match status" value="4"/>
</dbReference>
<sequence length="777" mass="89443">MLFKGHSTRLELLIEKIHSNKENSCQDSEISGSTLSEARPASIDNNLPETNSESPKSQSYSDTEEERDWDDSRKADNADNSKSGFDGDNVSDKDSSESKFLQFSCTYCPRQFKHKRSRDRHIKLHTGDKKYKCIQCESAFARSDHLKIHMRTHDVKKQYKCHRCNKGYNTVSAFSFHEKSHEKEDLGTNSVQENYSKILSGSEDCDESDGPQWFSSIELMREHIQTCHKTLDDKKKYPIKFNITKKSQEPLFQVDTSTEKEESLLKRTNEEHVNEDYPLKKLHYEDSSTSQESFICSCCYEPLPNFKSFLIHMETHVSSIKNKIFHQYQTETNDLFTNNSSIIPLSNYFCCCHCNMYFETSEKLQDHLIERHVATLYRCYLCEKTFDNMPSMKAHLKSKHISNCEHFECNCLEEPKLFHDRVSAELHFSKFHSLNKVAADDWHEHRSKLSLDSIGMRIKEEYVQGVSESSSGLLGSASYRCNYCKEFCKSKNDLHLHLRSHQLSEKSRHKCNICDETFGSSPELASHKLVHCKIVEGNICVPCKTVLIDEDSFVKHQLKHNNNSKSATKLNLILPYICIVCGQTLQSDREIELHAKFHLKFLSEQSRSRVSESYSEEAVFSLGDKVVNHGTTLNTTLELECHLCKKPFTSKEKLQIHLIEHNFFGINQYNCYVCSSVFTGAAGLQSHLLAHNLSEKPYQCSRCSACFFFRAELDNHKYLHSFKMQFDCLSDESIAQARHFTGTGNLNATSIKSGNNKMVAIRSQAPTGHNRCLYELC</sequence>
<gene>
    <name evidence="6" type="ORF">YQE_03291</name>
</gene>
<dbReference type="OrthoDB" id="10014897at2759"/>
<dbReference type="PROSITE" id="PS00028">
    <property type="entry name" value="ZINC_FINGER_C2H2_1"/>
    <property type="match status" value="11"/>
</dbReference>
<evidence type="ECO:0000313" key="6">
    <source>
        <dbReference type="EMBL" id="ENN80298.1"/>
    </source>
</evidence>
<evidence type="ECO:0000256" key="5">
    <source>
        <dbReference type="SAM" id="MobiDB-lite"/>
    </source>
</evidence>
<evidence type="ECO:0000256" key="1">
    <source>
        <dbReference type="ARBA" id="ARBA00022723"/>
    </source>
</evidence>